<proteinExistence type="predicted"/>
<dbReference type="OrthoDB" id="676979at2759"/>
<evidence type="ECO:0000256" key="2">
    <source>
        <dbReference type="ARBA" id="ARBA00014223"/>
    </source>
</evidence>
<dbReference type="GeneID" id="109971602"/>
<dbReference type="InterPro" id="IPR032675">
    <property type="entry name" value="LRR_dom_sf"/>
</dbReference>
<dbReference type="RefSeq" id="XP_020475624.1">
    <property type="nucleotide sequence ID" value="XM_020619968.1"/>
</dbReference>
<dbReference type="Proteomes" id="UP000261600">
    <property type="component" value="Unplaced"/>
</dbReference>
<dbReference type="CTD" id="120356739"/>
<dbReference type="GO" id="GO:0005737">
    <property type="term" value="C:cytoplasm"/>
    <property type="evidence" value="ECO:0007669"/>
    <property type="project" value="UniProtKB-SubCell"/>
</dbReference>
<dbReference type="PANTHER" id="PTHR46545">
    <property type="entry name" value="LEUCINE-RICH REPEAT-CONTAINING PROTEIN 51"/>
    <property type="match status" value="1"/>
</dbReference>
<dbReference type="RefSeq" id="XP_020475627.1">
    <property type="nucleotide sequence ID" value="XM_020619971.1"/>
</dbReference>
<organism evidence="6 7">
    <name type="scientific">Monopterus albus</name>
    <name type="common">Swamp eel</name>
    <dbReference type="NCBI Taxonomy" id="43700"/>
    <lineage>
        <taxon>Eukaryota</taxon>
        <taxon>Metazoa</taxon>
        <taxon>Chordata</taxon>
        <taxon>Craniata</taxon>
        <taxon>Vertebrata</taxon>
        <taxon>Euteleostomi</taxon>
        <taxon>Actinopterygii</taxon>
        <taxon>Neopterygii</taxon>
        <taxon>Teleostei</taxon>
        <taxon>Neoteleostei</taxon>
        <taxon>Acanthomorphata</taxon>
        <taxon>Anabantaria</taxon>
        <taxon>Synbranchiformes</taxon>
        <taxon>Synbranchidae</taxon>
        <taxon>Monopterus</taxon>
    </lineage>
</organism>
<keyword evidence="3" id="KW-0963">Cytoplasm</keyword>
<comment type="subcellular location">
    <subcellularLocation>
        <location evidence="1">Cytoplasm</location>
    </subcellularLocation>
</comment>
<dbReference type="AlphaFoldDB" id="A0A3Q3KK64"/>
<evidence type="ECO:0000256" key="3">
    <source>
        <dbReference type="ARBA" id="ARBA00022490"/>
    </source>
</evidence>
<dbReference type="Pfam" id="PF14580">
    <property type="entry name" value="LRR_9"/>
    <property type="match status" value="1"/>
</dbReference>
<dbReference type="RefSeq" id="XP_020475626.1">
    <property type="nucleotide sequence ID" value="XM_020619970.1"/>
</dbReference>
<keyword evidence="4" id="KW-0433">Leucine-rich repeat</keyword>
<keyword evidence="7" id="KW-1185">Reference proteome</keyword>
<sequence>MYGAPVDLSFKNICSLADAWAEEPSSGLRPLKKNSEMKYLSRSLRLNNNNITDLPDLPMTVSHFLADPSQLAWLDLSFNKITHIDHVLCELHELRVLYLHGNSICILSEVDRLGALPHLRSITLHGNTIETNKAYRNHVISALPHIKTMDFSAVTQQERVMANIWHRSRNSRRTLQ</sequence>
<evidence type="ECO:0000313" key="6">
    <source>
        <dbReference type="Ensembl" id="ENSMALP00000030211.1"/>
    </source>
</evidence>
<dbReference type="InterPro" id="IPR001611">
    <property type="entry name" value="Leu-rich_rpt"/>
</dbReference>
<dbReference type="RefSeq" id="XP_020475623.1">
    <property type="nucleotide sequence ID" value="XM_020619967.1"/>
</dbReference>
<evidence type="ECO:0000256" key="5">
    <source>
        <dbReference type="ARBA" id="ARBA00022737"/>
    </source>
</evidence>
<dbReference type="SUPFAM" id="SSF52058">
    <property type="entry name" value="L domain-like"/>
    <property type="match status" value="1"/>
</dbReference>
<reference evidence="6" key="1">
    <citation type="submission" date="2025-08" db="UniProtKB">
        <authorList>
            <consortium name="Ensembl"/>
        </authorList>
    </citation>
    <scope>IDENTIFICATION</scope>
</reference>
<evidence type="ECO:0000256" key="4">
    <source>
        <dbReference type="ARBA" id="ARBA00022614"/>
    </source>
</evidence>
<dbReference type="KEGG" id="malb:109971602"/>
<dbReference type="STRING" id="43700.ENSMALP00000030211"/>
<dbReference type="Ensembl" id="ENSMALT00000030743.1">
    <property type="protein sequence ID" value="ENSMALP00000030211.1"/>
    <property type="gene ID" value="ENSMALG00000020893.1"/>
</dbReference>
<dbReference type="RefSeq" id="XP_020475625.1">
    <property type="nucleotide sequence ID" value="XM_020619969.1"/>
</dbReference>
<dbReference type="PANTHER" id="PTHR46545:SF1">
    <property type="entry name" value="LEUCINE-RICH REPEAT-CONTAINING PROTEIN 51"/>
    <property type="match status" value="1"/>
</dbReference>
<name>A0A3Q3KK64_MONAL</name>
<dbReference type="Gene3D" id="3.80.10.10">
    <property type="entry name" value="Ribonuclease Inhibitor"/>
    <property type="match status" value="1"/>
</dbReference>
<protein>
    <recommendedName>
        <fullName evidence="2">Leucine-rich repeat-containing protein 51</fullName>
    </recommendedName>
</protein>
<keyword evidence="5" id="KW-0677">Repeat</keyword>
<evidence type="ECO:0000256" key="1">
    <source>
        <dbReference type="ARBA" id="ARBA00004496"/>
    </source>
</evidence>
<reference evidence="6" key="2">
    <citation type="submission" date="2025-09" db="UniProtKB">
        <authorList>
            <consortium name="Ensembl"/>
        </authorList>
    </citation>
    <scope>IDENTIFICATION</scope>
</reference>
<evidence type="ECO:0000313" key="7">
    <source>
        <dbReference type="Proteomes" id="UP000261600"/>
    </source>
</evidence>
<dbReference type="PROSITE" id="PS51450">
    <property type="entry name" value="LRR"/>
    <property type="match status" value="2"/>
</dbReference>
<accession>A0A3Q3KK64</accession>